<comment type="caution">
    <text evidence="2">The sequence shown here is derived from an EMBL/GenBank/DDBJ whole genome shotgun (WGS) entry which is preliminary data.</text>
</comment>
<feature type="region of interest" description="Disordered" evidence="1">
    <location>
        <begin position="29"/>
        <end position="57"/>
    </location>
</feature>
<evidence type="ECO:0000313" key="2">
    <source>
        <dbReference type="EMBL" id="PLW43214.1"/>
    </source>
</evidence>
<dbReference type="EMBL" id="PGCJ01000150">
    <property type="protein sequence ID" value="PLW43214.1"/>
    <property type="molecule type" value="Genomic_DNA"/>
</dbReference>
<keyword evidence="3" id="KW-1185">Reference proteome</keyword>
<name>A0A2N5UZR0_9BASI</name>
<dbReference type="AlphaFoldDB" id="A0A2N5UZR0"/>
<evidence type="ECO:0000256" key="1">
    <source>
        <dbReference type="SAM" id="MobiDB-lite"/>
    </source>
</evidence>
<proteinExistence type="predicted"/>
<accession>A0A2N5UZR0</accession>
<sequence length="57" mass="6109">MSFNCVGWASGCKWAWTAHGSPKTRQFLGQPLSQRLGAGKVDTQPPGDPWAIPKSPA</sequence>
<reference evidence="2 3" key="1">
    <citation type="submission" date="2017-11" db="EMBL/GenBank/DDBJ databases">
        <title>De novo assembly and phasing of dikaryotic genomes from two isolates of Puccinia coronata f. sp. avenae, the causal agent of oat crown rust.</title>
        <authorList>
            <person name="Miller M.E."/>
            <person name="Zhang Y."/>
            <person name="Omidvar V."/>
            <person name="Sperschneider J."/>
            <person name="Schwessinger B."/>
            <person name="Raley C."/>
            <person name="Palmer J.M."/>
            <person name="Garnica D."/>
            <person name="Upadhyaya N."/>
            <person name="Rathjen J."/>
            <person name="Taylor J.M."/>
            <person name="Park R.F."/>
            <person name="Dodds P.N."/>
            <person name="Hirsch C.D."/>
            <person name="Kianian S.F."/>
            <person name="Figueroa M."/>
        </authorList>
    </citation>
    <scope>NUCLEOTIDE SEQUENCE [LARGE SCALE GENOMIC DNA]</scope>
    <source>
        <strain evidence="2">12NC29</strain>
    </source>
</reference>
<dbReference type="Proteomes" id="UP000235388">
    <property type="component" value="Unassembled WGS sequence"/>
</dbReference>
<evidence type="ECO:0000313" key="3">
    <source>
        <dbReference type="Proteomes" id="UP000235388"/>
    </source>
</evidence>
<protein>
    <submittedName>
        <fullName evidence="2">Uncharacterized protein</fullName>
    </submittedName>
</protein>
<organism evidence="2 3">
    <name type="scientific">Puccinia coronata f. sp. avenae</name>
    <dbReference type="NCBI Taxonomy" id="200324"/>
    <lineage>
        <taxon>Eukaryota</taxon>
        <taxon>Fungi</taxon>
        <taxon>Dikarya</taxon>
        <taxon>Basidiomycota</taxon>
        <taxon>Pucciniomycotina</taxon>
        <taxon>Pucciniomycetes</taxon>
        <taxon>Pucciniales</taxon>
        <taxon>Pucciniaceae</taxon>
        <taxon>Puccinia</taxon>
    </lineage>
</organism>
<gene>
    <name evidence="2" type="ORF">PCANC_06999</name>
</gene>